<proteinExistence type="predicted"/>
<reference evidence="3 4" key="1">
    <citation type="submission" date="2023-11" db="EMBL/GenBank/DDBJ databases">
        <authorList>
            <person name="Okamura Y."/>
        </authorList>
    </citation>
    <scope>NUCLEOTIDE SEQUENCE [LARGE SCALE GENOMIC DNA]</scope>
</reference>
<comment type="caution">
    <text evidence="3">The sequence shown here is derived from an EMBL/GenBank/DDBJ whole genome shotgun (WGS) entry which is preliminary data.</text>
</comment>
<keyword evidence="4" id="KW-1185">Reference proteome</keyword>
<keyword evidence="2" id="KW-0812">Transmembrane</keyword>
<organism evidence="3 4">
    <name type="scientific">Leptosia nina</name>
    <dbReference type="NCBI Taxonomy" id="320188"/>
    <lineage>
        <taxon>Eukaryota</taxon>
        <taxon>Metazoa</taxon>
        <taxon>Ecdysozoa</taxon>
        <taxon>Arthropoda</taxon>
        <taxon>Hexapoda</taxon>
        <taxon>Insecta</taxon>
        <taxon>Pterygota</taxon>
        <taxon>Neoptera</taxon>
        <taxon>Endopterygota</taxon>
        <taxon>Lepidoptera</taxon>
        <taxon>Glossata</taxon>
        <taxon>Ditrysia</taxon>
        <taxon>Papilionoidea</taxon>
        <taxon>Pieridae</taxon>
        <taxon>Pierinae</taxon>
        <taxon>Leptosia</taxon>
    </lineage>
</organism>
<feature type="transmembrane region" description="Helical" evidence="2">
    <location>
        <begin position="63"/>
        <end position="84"/>
    </location>
</feature>
<keyword evidence="2" id="KW-1133">Transmembrane helix</keyword>
<dbReference type="Proteomes" id="UP001497472">
    <property type="component" value="Unassembled WGS sequence"/>
</dbReference>
<evidence type="ECO:0000313" key="4">
    <source>
        <dbReference type="Proteomes" id="UP001497472"/>
    </source>
</evidence>
<gene>
    <name evidence="3" type="ORF">LNINA_LOCUS6703</name>
</gene>
<feature type="region of interest" description="Disordered" evidence="1">
    <location>
        <begin position="13"/>
        <end position="33"/>
    </location>
</feature>
<sequence length="523" mass="60079">MMEHDPKINRDEQYPLLKVEDSDGGGDTKTRMPASPTVVTTSWSMNHSAPSLKQSWLDRWPEFMSACWMTLILLAISFLVFYALGMSAYRRQPVIVFKCNNSKPASDVYFHHIVSKGSYIPFAIFSEYLSTMASQYPYLRFNVYFLVDDSNLAQTGKRSRLFKRLVPAIPGTLNVIVEQSNKREIRDFQRRYQNVNVTIMPLSKYMGRTPLRYKWKNIPLMYLPFYARIFSVWQTGGIGMDLLTFNNMFNSRQNTNYKLNAILKQHNDGIETEKYVDILNSMDHDDENEIFSLFYNVVNHILNQTSSFFNLEAKSEFKTIEESPLIRTHRSKREIRENPKLDNYTPNVTVNSSDVLKDSLLDTTLTPHSNLTENGNETNILPAPIENSMANNNVSKFKPSKVPVDFPQVLILYDFLITDDIVPSYPLPFASMSADQPAPMKITEFKKLSKRNKQMSNHLSVSSDGLFVAASMCYHPFLAQLLSTGCKRENPTIAIKDTLMSQCSTFLRDDVYCDNIHVLNTVF</sequence>
<keyword evidence="2" id="KW-0472">Membrane</keyword>
<protein>
    <submittedName>
        <fullName evidence="3">Uncharacterized protein</fullName>
    </submittedName>
</protein>
<feature type="compositionally biased region" description="Basic and acidic residues" evidence="1">
    <location>
        <begin position="13"/>
        <end position="30"/>
    </location>
</feature>
<evidence type="ECO:0000256" key="2">
    <source>
        <dbReference type="SAM" id="Phobius"/>
    </source>
</evidence>
<evidence type="ECO:0000256" key="1">
    <source>
        <dbReference type="SAM" id="MobiDB-lite"/>
    </source>
</evidence>
<dbReference type="AlphaFoldDB" id="A0AAV1JDK7"/>
<name>A0AAV1JDK7_9NEOP</name>
<accession>A0AAV1JDK7</accession>
<dbReference type="EMBL" id="CAVLEF010000009">
    <property type="protein sequence ID" value="CAK1547212.1"/>
    <property type="molecule type" value="Genomic_DNA"/>
</dbReference>
<evidence type="ECO:0000313" key="3">
    <source>
        <dbReference type="EMBL" id="CAK1547212.1"/>
    </source>
</evidence>